<sequence>MSNRFERKDNQMPQIPDRVYRLISILIFVSIAVLFFFAVDATGKNSISKQQESLENALSRDIVQCYAIEGRYPPNLEYLEDHYGLTYDKTTFYVDYMPIASNLYPDVTVILIRNN</sequence>
<keyword evidence="1" id="KW-0472">Membrane</keyword>
<reference evidence="2 3" key="1">
    <citation type="journal article" date="2010" name="PLoS ONE">
        <title>The glycobiome of the rumen bacterium Butyrivibrio proteoclasticus B316(T) highlights adaptation to a polysaccharide-rich environment.</title>
        <authorList>
            <person name="Kelly W.J."/>
            <person name="Leahy S.C."/>
            <person name="Altermann E."/>
            <person name="Yeoman C.J."/>
            <person name="Dunne J.C."/>
            <person name="Kong Z."/>
            <person name="Pacheco D.M."/>
            <person name="Li D."/>
            <person name="Noel S.J."/>
            <person name="Moon C.D."/>
            <person name="Cookson A.L."/>
            <person name="Attwood G.T."/>
        </authorList>
    </citation>
    <scope>NUCLEOTIDE SEQUENCE [LARGE SCALE GENOMIC DNA]</scope>
    <source>
        <strain evidence="3">ATCC 51982 / DSM 14932 / B316</strain>
    </source>
</reference>
<dbReference type="Proteomes" id="UP000001299">
    <property type="component" value="Chromosome 1"/>
</dbReference>
<evidence type="ECO:0000313" key="2">
    <source>
        <dbReference type="EMBL" id="ADL34789.1"/>
    </source>
</evidence>
<organism evidence="2 3">
    <name type="scientific">Butyrivibrio proteoclasticus (strain ATCC 51982 / DSM 14932 / B316)</name>
    <name type="common">Clostridium proteoclasticum</name>
    <dbReference type="NCBI Taxonomy" id="515622"/>
    <lineage>
        <taxon>Bacteria</taxon>
        <taxon>Bacillati</taxon>
        <taxon>Bacillota</taxon>
        <taxon>Clostridia</taxon>
        <taxon>Lachnospirales</taxon>
        <taxon>Lachnospiraceae</taxon>
        <taxon>Butyrivibrio</taxon>
    </lineage>
</organism>
<evidence type="ECO:0000313" key="3">
    <source>
        <dbReference type="Proteomes" id="UP000001299"/>
    </source>
</evidence>
<dbReference type="HOGENOM" id="CLU_167393_0_0_9"/>
<dbReference type="EMBL" id="CP001810">
    <property type="protein sequence ID" value="ADL34789.1"/>
    <property type="molecule type" value="Genomic_DNA"/>
</dbReference>
<gene>
    <name evidence="2" type="ordered locus">bpr_I2055</name>
</gene>
<feature type="transmembrane region" description="Helical" evidence="1">
    <location>
        <begin position="20"/>
        <end position="39"/>
    </location>
</feature>
<evidence type="ECO:0000256" key="1">
    <source>
        <dbReference type="SAM" id="Phobius"/>
    </source>
</evidence>
<keyword evidence="1" id="KW-1133">Transmembrane helix</keyword>
<accession>E0RYU4</accession>
<protein>
    <submittedName>
        <fullName evidence="2">Uncharacterized protein</fullName>
    </submittedName>
</protein>
<name>E0RYU4_BUTPB</name>
<proteinExistence type="predicted"/>
<dbReference type="RefSeq" id="WP_013281443.1">
    <property type="nucleotide sequence ID" value="NC_014387.1"/>
</dbReference>
<dbReference type="STRING" id="515622.bpr_I2055"/>
<keyword evidence="1" id="KW-0812">Transmembrane</keyword>
<dbReference type="eggNOG" id="ENOG5032ZA3">
    <property type="taxonomic scope" value="Bacteria"/>
</dbReference>
<dbReference type="AlphaFoldDB" id="E0RYU4"/>
<keyword evidence="3" id="KW-1185">Reference proteome</keyword>
<dbReference type="KEGG" id="bpb:bpr_I2055"/>